<dbReference type="SUPFAM" id="SSF48452">
    <property type="entry name" value="TPR-like"/>
    <property type="match status" value="1"/>
</dbReference>
<proteinExistence type="predicted"/>
<evidence type="ECO:0000256" key="1">
    <source>
        <dbReference type="ARBA" id="ARBA00023015"/>
    </source>
</evidence>
<dbReference type="InterPro" id="IPR000792">
    <property type="entry name" value="Tscrpt_reg_LuxR_C"/>
</dbReference>
<dbReference type="SMART" id="SM00421">
    <property type="entry name" value="HTH_LUXR"/>
    <property type="match status" value="1"/>
</dbReference>
<evidence type="ECO:0000313" key="6">
    <source>
        <dbReference type="Proteomes" id="UP001156641"/>
    </source>
</evidence>
<reference evidence="6" key="1">
    <citation type="journal article" date="2019" name="Int. J. Syst. Evol. Microbiol.">
        <title>The Global Catalogue of Microorganisms (GCM) 10K type strain sequencing project: providing services to taxonomists for standard genome sequencing and annotation.</title>
        <authorList>
            <consortium name="The Broad Institute Genomics Platform"/>
            <consortium name="The Broad Institute Genome Sequencing Center for Infectious Disease"/>
            <person name="Wu L."/>
            <person name="Ma J."/>
        </authorList>
    </citation>
    <scope>NUCLEOTIDE SEQUENCE [LARGE SCALE GENOMIC DNA]</scope>
    <source>
        <strain evidence="6">NBRC 112502</strain>
    </source>
</reference>
<evidence type="ECO:0000313" key="5">
    <source>
        <dbReference type="EMBL" id="GLR68401.1"/>
    </source>
</evidence>
<dbReference type="InterPro" id="IPR041617">
    <property type="entry name" value="TPR_MalT"/>
</dbReference>
<sequence>MGFVSTAIEPKRLEGAIVARERLLGFLDDIGNSRVTTVSAPAGYGKTSAMVQWAQSFAEQGRKVLWVAPRKGISTAEKFVSTLTEAFVKGDFIWPTLPRDNSPAEYIADLLAAQPQPPVLVIDDAHMLNRPILDLIGDIIAIARDSLTTIIASRGSPLIQVARLHSLGLLYEVKAGDLKFSYDDTLEFMARKSIPPVGDEALRELVDETDGWAAGIAMACARMRFRTPSKTKSSPKAGPLSVDIEQYFVEEVMRPQSEQVRNFIVSTAILDELTPSACVAVTERDNGRQMLELIESGGLFVELVDVEKSTYVYHKLFRSMVLRRLNNYDPDRACQLHRLASQHFAATGQSLRAIEHAALSRDQIFLADQLDLLAEPLTYEGHLYRIEELSSSIPCSIMATRPMLLLSLAWRSIRRLNFSSAEKLIDLATRHVNSLQAEGGIEDYRYMHLQRMIDHRRVMLDAALDDMPKVEVSAAKLLADLGDNYAYLSCTLLAQLMAARRELYHFQDIQRLEAETRRALNRPGADFASIALKASIAPTLVVQGKTDAAKHFLEEALTLACALQGEGSGLAALPALPLAELLYDCGDLEQARKLVDAHIPVARQWGFIDQLSAGHLVRARLAVAAGDVDGALKGLEEANLIAIECGLDRLRALVVAEQVRILLRNGRPAQAQSVFDNSALAPTAEPLPTLNPLRRSESIAIAWLRLEIQNHRLVRARKIASRWCELARRTGVLRSVVSFELLLAEIAVQAGNRSEARRAVREAVSLAAPTGWTRIFLDEGDVIGSLIVEAYGQGPVLDTPPDRLAAKLVKAFRGGTVIEPEENCGLGSKLANREFDILGMVAGGLRNREIGDRLGLTEGTVKWYMQQIYDKLGVRRRPQAVMRARQLGILA</sequence>
<keyword evidence="1" id="KW-0805">Transcription regulation</keyword>
<dbReference type="InterPro" id="IPR011990">
    <property type="entry name" value="TPR-like_helical_dom_sf"/>
</dbReference>
<evidence type="ECO:0000256" key="3">
    <source>
        <dbReference type="ARBA" id="ARBA00023163"/>
    </source>
</evidence>
<protein>
    <submittedName>
        <fullName evidence="5">Helix-turn-helix transcriptional regulator</fullName>
    </submittedName>
</protein>
<dbReference type="PANTHER" id="PTHR44688:SF16">
    <property type="entry name" value="DNA-BINDING TRANSCRIPTIONAL ACTIVATOR DEVR_DOSR"/>
    <property type="match status" value="1"/>
</dbReference>
<dbReference type="Proteomes" id="UP001156641">
    <property type="component" value="Unassembled WGS sequence"/>
</dbReference>
<evidence type="ECO:0000259" key="4">
    <source>
        <dbReference type="PROSITE" id="PS50043"/>
    </source>
</evidence>
<name>A0ABQ6AC71_9PROT</name>
<keyword evidence="3" id="KW-0804">Transcription</keyword>
<dbReference type="Pfam" id="PF00196">
    <property type="entry name" value="GerE"/>
    <property type="match status" value="1"/>
</dbReference>
<dbReference type="SUPFAM" id="SSF46894">
    <property type="entry name" value="C-terminal effector domain of the bipartite response regulators"/>
    <property type="match status" value="1"/>
</dbReference>
<dbReference type="PRINTS" id="PR00038">
    <property type="entry name" value="HTHLUXR"/>
</dbReference>
<dbReference type="CDD" id="cd06170">
    <property type="entry name" value="LuxR_C_like"/>
    <property type="match status" value="1"/>
</dbReference>
<dbReference type="InterPro" id="IPR027417">
    <property type="entry name" value="P-loop_NTPase"/>
</dbReference>
<keyword evidence="2" id="KW-0238">DNA-binding</keyword>
<evidence type="ECO:0000256" key="2">
    <source>
        <dbReference type="ARBA" id="ARBA00023125"/>
    </source>
</evidence>
<comment type="caution">
    <text evidence="5">The sequence shown here is derived from an EMBL/GenBank/DDBJ whole genome shotgun (WGS) entry which is preliminary data.</text>
</comment>
<dbReference type="Gene3D" id="1.25.40.10">
    <property type="entry name" value="Tetratricopeptide repeat domain"/>
    <property type="match status" value="1"/>
</dbReference>
<gene>
    <name evidence="5" type="ORF">GCM10010909_30820</name>
</gene>
<keyword evidence="6" id="KW-1185">Reference proteome</keyword>
<dbReference type="Gene3D" id="1.10.10.10">
    <property type="entry name" value="Winged helix-like DNA-binding domain superfamily/Winged helix DNA-binding domain"/>
    <property type="match status" value="1"/>
</dbReference>
<dbReference type="SUPFAM" id="SSF52540">
    <property type="entry name" value="P-loop containing nucleoside triphosphate hydrolases"/>
    <property type="match status" value="1"/>
</dbReference>
<feature type="domain" description="HTH luxR-type" evidence="4">
    <location>
        <begin position="823"/>
        <end position="888"/>
    </location>
</feature>
<dbReference type="Pfam" id="PF25873">
    <property type="entry name" value="WHD_MalT"/>
    <property type="match status" value="1"/>
</dbReference>
<dbReference type="EMBL" id="BSOS01000089">
    <property type="protein sequence ID" value="GLR68401.1"/>
    <property type="molecule type" value="Genomic_DNA"/>
</dbReference>
<accession>A0ABQ6AC71</accession>
<dbReference type="InterPro" id="IPR059106">
    <property type="entry name" value="WHD_MalT"/>
</dbReference>
<dbReference type="PANTHER" id="PTHR44688">
    <property type="entry name" value="DNA-BINDING TRANSCRIPTIONAL ACTIVATOR DEVR_DOSR"/>
    <property type="match status" value="1"/>
</dbReference>
<organism evidence="5 6">
    <name type="scientific">Acidocella aquatica</name>
    <dbReference type="NCBI Taxonomy" id="1922313"/>
    <lineage>
        <taxon>Bacteria</taxon>
        <taxon>Pseudomonadati</taxon>
        <taxon>Pseudomonadota</taxon>
        <taxon>Alphaproteobacteria</taxon>
        <taxon>Acetobacterales</taxon>
        <taxon>Acidocellaceae</taxon>
        <taxon>Acidocella</taxon>
    </lineage>
</organism>
<dbReference type="RefSeq" id="WP_284259250.1">
    <property type="nucleotide sequence ID" value="NZ_BSOS01000089.1"/>
</dbReference>
<dbReference type="PROSITE" id="PS50043">
    <property type="entry name" value="HTH_LUXR_2"/>
    <property type="match status" value="1"/>
</dbReference>
<dbReference type="InterPro" id="IPR036388">
    <property type="entry name" value="WH-like_DNA-bd_sf"/>
</dbReference>
<dbReference type="InterPro" id="IPR016032">
    <property type="entry name" value="Sig_transdc_resp-reg_C-effctor"/>
</dbReference>
<dbReference type="Pfam" id="PF17874">
    <property type="entry name" value="TPR_MalT"/>
    <property type="match status" value="1"/>
</dbReference>